<evidence type="ECO:0000313" key="3">
    <source>
        <dbReference type="Proteomes" id="UP000429595"/>
    </source>
</evidence>
<evidence type="ECO:0000259" key="1">
    <source>
        <dbReference type="Pfam" id="PF01863"/>
    </source>
</evidence>
<organism evidence="2 3">
    <name type="scientific">Bacillus aerolatus</name>
    <dbReference type="NCBI Taxonomy" id="2653354"/>
    <lineage>
        <taxon>Bacteria</taxon>
        <taxon>Bacillati</taxon>
        <taxon>Bacillota</taxon>
        <taxon>Bacilli</taxon>
        <taxon>Bacillales</taxon>
        <taxon>Bacillaceae</taxon>
        <taxon>Bacillus</taxon>
    </lineage>
</organism>
<dbReference type="EMBL" id="WEIO01000002">
    <property type="protein sequence ID" value="KAB7708277.1"/>
    <property type="molecule type" value="Genomic_DNA"/>
</dbReference>
<comment type="caution">
    <text evidence="2">The sequence shown here is derived from an EMBL/GenBank/DDBJ whole genome shotgun (WGS) entry which is preliminary data.</text>
</comment>
<name>A0A6I1FIL9_9BACI</name>
<dbReference type="CDD" id="cd07344">
    <property type="entry name" value="M48_yhfN_like"/>
    <property type="match status" value="1"/>
</dbReference>
<dbReference type="InterPro" id="IPR053136">
    <property type="entry name" value="UTP_pyrophosphatase-like"/>
</dbReference>
<dbReference type="AlphaFoldDB" id="A0A6I1FIL9"/>
<dbReference type="Gene3D" id="3.30.2010.10">
    <property type="entry name" value="Metalloproteases ('zincins'), catalytic domain"/>
    <property type="match status" value="1"/>
</dbReference>
<dbReference type="Pfam" id="PF01863">
    <property type="entry name" value="YgjP-like"/>
    <property type="match status" value="1"/>
</dbReference>
<dbReference type="PANTHER" id="PTHR30399">
    <property type="entry name" value="UNCHARACTERIZED PROTEIN YGJP"/>
    <property type="match status" value="1"/>
</dbReference>
<protein>
    <submittedName>
        <fullName evidence="2">DUF45 domain-containing protein</fullName>
    </submittedName>
</protein>
<reference evidence="2 3" key="1">
    <citation type="submission" date="2019-10" db="EMBL/GenBank/DDBJ databases">
        <title>Bacillus aerolatum sp. nov., isolated from bioaerosol of sport playgrounds.</title>
        <authorList>
            <person name="Chen P."/>
            <person name="Zhang G."/>
        </authorList>
    </citation>
    <scope>NUCLEOTIDE SEQUENCE [LARGE SCALE GENOMIC DNA]</scope>
    <source>
        <strain evidence="2 3">CX253</strain>
    </source>
</reference>
<accession>A0A6I1FIL9</accession>
<dbReference type="PANTHER" id="PTHR30399:SF1">
    <property type="entry name" value="UTP PYROPHOSPHATASE"/>
    <property type="match status" value="1"/>
</dbReference>
<dbReference type="Proteomes" id="UP000429595">
    <property type="component" value="Unassembled WGS sequence"/>
</dbReference>
<gene>
    <name evidence="2" type="ORF">F9802_06140</name>
</gene>
<sequence length="49" mass="5833">MVDYVLAHELAHLKEMNHTQAYWGTSRVLLPDYEERKEWLQVNGGQLYV</sequence>
<feature type="domain" description="YgjP-like metallopeptidase" evidence="1">
    <location>
        <begin position="2"/>
        <end position="41"/>
    </location>
</feature>
<proteinExistence type="predicted"/>
<evidence type="ECO:0000313" key="2">
    <source>
        <dbReference type="EMBL" id="KAB7708277.1"/>
    </source>
</evidence>
<keyword evidence="3" id="KW-1185">Reference proteome</keyword>
<dbReference type="InterPro" id="IPR002725">
    <property type="entry name" value="YgjP-like_metallopeptidase"/>
</dbReference>